<evidence type="ECO:0000313" key="5">
    <source>
        <dbReference type="EMBL" id="QJQ32359.1"/>
    </source>
</evidence>
<accession>A0A6M4AWE7</accession>
<dbReference type="InterPro" id="IPR043128">
    <property type="entry name" value="Rev_trsase/Diguanyl_cyclase"/>
</dbReference>
<keyword evidence="3" id="KW-0812">Transmembrane</keyword>
<dbReference type="KEGG" id="slan:GV829_07765"/>
<dbReference type="Proteomes" id="UP000503018">
    <property type="component" value="Chromosome"/>
</dbReference>
<dbReference type="InterPro" id="IPR029787">
    <property type="entry name" value="Nucleotide_cyclase"/>
</dbReference>
<dbReference type="RefSeq" id="WP_169945539.1">
    <property type="nucleotide sequence ID" value="NZ_CP053015.1"/>
</dbReference>
<keyword evidence="3" id="KW-1133">Transmembrane helix</keyword>
<dbReference type="InterPro" id="IPR000160">
    <property type="entry name" value="GGDEF_dom"/>
</dbReference>
<dbReference type="Pfam" id="PF00990">
    <property type="entry name" value="GGDEF"/>
    <property type="match status" value="1"/>
</dbReference>
<dbReference type="EMBL" id="CP053015">
    <property type="protein sequence ID" value="QJQ32359.1"/>
    <property type="molecule type" value="Genomic_DNA"/>
</dbReference>
<sequence length="242" mass="26175">MERNERSTIFRLIVTGILVVGGSVAASTAATHFSFAINGTITYRDSMLVSLIVPLLVAPPAYCYVAWLSWKLQRANLALDHLARRDVLTSLLNRRAFVEMAEARLADGLSHMLVMADIDHFKRINDSMGHAAGDLALQHTAKLLDSMAPKGSLVARLGGEEFAILLPHGAGDDAAMLVIVEAIRERLEQVPFIAAGGLTRITASFGVARSRPDERLDGILCRADKALYDAKNAGRNRLAMAG</sequence>
<dbReference type="AlphaFoldDB" id="A0A6M4AWE7"/>
<evidence type="ECO:0000256" key="2">
    <source>
        <dbReference type="ARBA" id="ARBA00034247"/>
    </source>
</evidence>
<name>A0A6M4AWE7_9SPHN</name>
<dbReference type="NCBIfam" id="TIGR00254">
    <property type="entry name" value="GGDEF"/>
    <property type="match status" value="1"/>
</dbReference>
<comment type="catalytic activity">
    <reaction evidence="2">
        <text>2 GTP = 3',3'-c-di-GMP + 2 diphosphate</text>
        <dbReference type="Rhea" id="RHEA:24898"/>
        <dbReference type="ChEBI" id="CHEBI:33019"/>
        <dbReference type="ChEBI" id="CHEBI:37565"/>
        <dbReference type="ChEBI" id="CHEBI:58805"/>
        <dbReference type="EC" id="2.7.7.65"/>
    </reaction>
</comment>
<dbReference type="PANTHER" id="PTHR45138:SF9">
    <property type="entry name" value="DIGUANYLATE CYCLASE DGCM-RELATED"/>
    <property type="match status" value="1"/>
</dbReference>
<dbReference type="Gene3D" id="3.30.70.270">
    <property type="match status" value="1"/>
</dbReference>
<evidence type="ECO:0000256" key="1">
    <source>
        <dbReference type="ARBA" id="ARBA00012528"/>
    </source>
</evidence>
<dbReference type="FunFam" id="3.30.70.270:FF:000001">
    <property type="entry name" value="Diguanylate cyclase domain protein"/>
    <property type="match status" value="1"/>
</dbReference>
<evidence type="ECO:0000256" key="3">
    <source>
        <dbReference type="SAM" id="Phobius"/>
    </source>
</evidence>
<feature type="domain" description="GGDEF" evidence="4">
    <location>
        <begin position="109"/>
        <end position="242"/>
    </location>
</feature>
<reference evidence="5 6" key="1">
    <citation type="submission" date="2020-01" db="EMBL/GenBank/DDBJ databases">
        <title>Sphingomonas sp. strain CSW-10.</title>
        <authorList>
            <person name="Chen W.-M."/>
        </authorList>
    </citation>
    <scope>NUCLEOTIDE SEQUENCE [LARGE SCALE GENOMIC DNA]</scope>
    <source>
        <strain evidence="5 6">CSW-10</strain>
    </source>
</reference>
<dbReference type="EC" id="2.7.7.65" evidence="1"/>
<dbReference type="InterPro" id="IPR050469">
    <property type="entry name" value="Diguanylate_Cyclase"/>
</dbReference>
<protein>
    <recommendedName>
        <fullName evidence="1">diguanylate cyclase</fullName>
        <ecNumber evidence="1">2.7.7.65</ecNumber>
    </recommendedName>
</protein>
<keyword evidence="3" id="KW-0472">Membrane</keyword>
<dbReference type="PANTHER" id="PTHR45138">
    <property type="entry name" value="REGULATORY COMPONENTS OF SENSORY TRANSDUCTION SYSTEM"/>
    <property type="match status" value="1"/>
</dbReference>
<evidence type="ECO:0000313" key="6">
    <source>
        <dbReference type="Proteomes" id="UP000503018"/>
    </source>
</evidence>
<evidence type="ECO:0000259" key="4">
    <source>
        <dbReference type="PROSITE" id="PS50887"/>
    </source>
</evidence>
<dbReference type="CDD" id="cd01949">
    <property type="entry name" value="GGDEF"/>
    <property type="match status" value="1"/>
</dbReference>
<feature type="transmembrane region" description="Helical" evidence="3">
    <location>
        <begin position="12"/>
        <end position="35"/>
    </location>
</feature>
<dbReference type="SUPFAM" id="SSF55073">
    <property type="entry name" value="Nucleotide cyclase"/>
    <property type="match status" value="1"/>
</dbReference>
<proteinExistence type="predicted"/>
<feature type="transmembrane region" description="Helical" evidence="3">
    <location>
        <begin position="47"/>
        <end position="67"/>
    </location>
</feature>
<dbReference type="GO" id="GO:0052621">
    <property type="term" value="F:diguanylate cyclase activity"/>
    <property type="evidence" value="ECO:0007669"/>
    <property type="project" value="UniProtKB-EC"/>
</dbReference>
<organism evidence="5 6">
    <name type="scientific">Sphingomonas lacunae</name>
    <dbReference type="NCBI Taxonomy" id="2698828"/>
    <lineage>
        <taxon>Bacteria</taxon>
        <taxon>Pseudomonadati</taxon>
        <taxon>Pseudomonadota</taxon>
        <taxon>Alphaproteobacteria</taxon>
        <taxon>Sphingomonadales</taxon>
        <taxon>Sphingomonadaceae</taxon>
        <taxon>Sphingomonas</taxon>
    </lineage>
</organism>
<dbReference type="PROSITE" id="PS50887">
    <property type="entry name" value="GGDEF"/>
    <property type="match status" value="1"/>
</dbReference>
<dbReference type="SMART" id="SM00267">
    <property type="entry name" value="GGDEF"/>
    <property type="match status" value="1"/>
</dbReference>
<keyword evidence="6" id="KW-1185">Reference proteome</keyword>
<gene>
    <name evidence="5" type="ORF">GV829_07765</name>
</gene>